<protein>
    <submittedName>
        <fullName evidence="1">Uncharacterized protein</fullName>
    </submittedName>
</protein>
<keyword evidence="2" id="KW-1185">Reference proteome</keyword>
<reference evidence="1 2" key="1">
    <citation type="journal article" date="2014" name="Genome Biol. Evol.">
        <title>Comparative genomics and transcriptomics analyses reveal divergent lifestyle features of nematode endoparasitic fungus Hirsutella minnesotensis.</title>
        <authorList>
            <person name="Lai Y."/>
            <person name="Liu K."/>
            <person name="Zhang X."/>
            <person name="Zhang X."/>
            <person name="Li K."/>
            <person name="Wang N."/>
            <person name="Shu C."/>
            <person name="Wu Y."/>
            <person name="Wang C."/>
            <person name="Bushley K.E."/>
            <person name="Xiang M."/>
            <person name="Liu X."/>
        </authorList>
    </citation>
    <scope>NUCLEOTIDE SEQUENCE [LARGE SCALE GENOMIC DNA]</scope>
    <source>
        <strain evidence="1 2">3608</strain>
    </source>
</reference>
<gene>
    <name evidence="1" type="ORF">HIM_10091</name>
</gene>
<evidence type="ECO:0000313" key="2">
    <source>
        <dbReference type="Proteomes" id="UP000054481"/>
    </source>
</evidence>
<dbReference type="EMBL" id="KQ030621">
    <property type="protein sequence ID" value="KJZ70505.1"/>
    <property type="molecule type" value="Genomic_DNA"/>
</dbReference>
<evidence type="ECO:0000313" key="1">
    <source>
        <dbReference type="EMBL" id="KJZ70505.1"/>
    </source>
</evidence>
<sequence length="127" mass="14190">MSRPAPACEPPPFIEDDISFSLVSTAPDGQTIFSNSDAGQETDDFDFLTSSRDPEPSCGESTSISPSVYDNELVHGRRYHGYRKGRYPFPNDAQEQQREEMMHALMLEITVCPGSCWLLLCNHIAQC</sequence>
<accession>A0A0F7ZKF1</accession>
<name>A0A0F7ZKF1_9HYPO</name>
<organism evidence="1 2">
    <name type="scientific">Hirsutella minnesotensis 3608</name>
    <dbReference type="NCBI Taxonomy" id="1043627"/>
    <lineage>
        <taxon>Eukaryota</taxon>
        <taxon>Fungi</taxon>
        <taxon>Dikarya</taxon>
        <taxon>Ascomycota</taxon>
        <taxon>Pezizomycotina</taxon>
        <taxon>Sordariomycetes</taxon>
        <taxon>Hypocreomycetidae</taxon>
        <taxon>Hypocreales</taxon>
        <taxon>Ophiocordycipitaceae</taxon>
        <taxon>Hirsutella</taxon>
    </lineage>
</organism>
<proteinExistence type="predicted"/>
<dbReference type="Proteomes" id="UP000054481">
    <property type="component" value="Unassembled WGS sequence"/>
</dbReference>
<dbReference type="AlphaFoldDB" id="A0A0F7ZKF1"/>